<dbReference type="AlphaFoldDB" id="A0A484KIT7"/>
<evidence type="ECO:0000313" key="3">
    <source>
        <dbReference type="Proteomes" id="UP000595140"/>
    </source>
</evidence>
<name>A0A484KIT7_9ASTE</name>
<organism evidence="2 3">
    <name type="scientific">Cuscuta campestris</name>
    <dbReference type="NCBI Taxonomy" id="132261"/>
    <lineage>
        <taxon>Eukaryota</taxon>
        <taxon>Viridiplantae</taxon>
        <taxon>Streptophyta</taxon>
        <taxon>Embryophyta</taxon>
        <taxon>Tracheophyta</taxon>
        <taxon>Spermatophyta</taxon>
        <taxon>Magnoliopsida</taxon>
        <taxon>eudicotyledons</taxon>
        <taxon>Gunneridae</taxon>
        <taxon>Pentapetalae</taxon>
        <taxon>asterids</taxon>
        <taxon>lamiids</taxon>
        <taxon>Solanales</taxon>
        <taxon>Convolvulaceae</taxon>
        <taxon>Cuscuteae</taxon>
        <taxon>Cuscuta</taxon>
        <taxon>Cuscuta subgen. Grammica</taxon>
        <taxon>Cuscuta sect. Cleistogrammica</taxon>
    </lineage>
</organism>
<gene>
    <name evidence="2" type="ORF">CCAM_LOCUS6161</name>
</gene>
<evidence type="ECO:0000256" key="1">
    <source>
        <dbReference type="SAM" id="MobiDB-lite"/>
    </source>
</evidence>
<dbReference type="Proteomes" id="UP000595140">
    <property type="component" value="Unassembled WGS sequence"/>
</dbReference>
<reference evidence="2 3" key="1">
    <citation type="submission" date="2018-04" db="EMBL/GenBank/DDBJ databases">
        <authorList>
            <person name="Vogel A."/>
        </authorList>
    </citation>
    <scope>NUCLEOTIDE SEQUENCE [LARGE SCALE GENOMIC DNA]</scope>
</reference>
<feature type="compositionally biased region" description="Acidic residues" evidence="1">
    <location>
        <begin position="39"/>
        <end position="52"/>
    </location>
</feature>
<feature type="region of interest" description="Disordered" evidence="1">
    <location>
        <begin position="39"/>
        <end position="79"/>
    </location>
</feature>
<keyword evidence="3" id="KW-1185">Reference proteome</keyword>
<proteinExistence type="predicted"/>
<protein>
    <submittedName>
        <fullName evidence="2">Uncharacterized protein</fullName>
    </submittedName>
</protein>
<dbReference type="EMBL" id="OOIL02000403">
    <property type="protein sequence ID" value="VFQ64385.1"/>
    <property type="molecule type" value="Genomic_DNA"/>
</dbReference>
<accession>A0A484KIT7</accession>
<sequence length="79" mass="8634">MWAALSCSSEAGEEMFPAGKKPRRQDSRIIAAVLLEEKVEETDADDLQSPEEGEARTSWSCALKTNSVESKPNLGKPKP</sequence>
<evidence type="ECO:0000313" key="2">
    <source>
        <dbReference type="EMBL" id="VFQ64385.1"/>
    </source>
</evidence>
<feature type="region of interest" description="Disordered" evidence="1">
    <location>
        <begin position="1"/>
        <end position="23"/>
    </location>
</feature>
<feature type="compositionally biased region" description="Polar residues" evidence="1">
    <location>
        <begin position="57"/>
        <end position="70"/>
    </location>
</feature>